<evidence type="ECO:0000256" key="6">
    <source>
        <dbReference type="ARBA" id="ARBA00022683"/>
    </source>
</evidence>
<dbReference type="InterPro" id="IPR001127">
    <property type="entry name" value="PTS_EIIA_1_perm"/>
</dbReference>
<dbReference type="Proteomes" id="UP000245607">
    <property type="component" value="Unassembled WGS sequence"/>
</dbReference>
<feature type="transmembrane region" description="Helical" evidence="17">
    <location>
        <begin position="374"/>
        <end position="393"/>
    </location>
</feature>
<keyword evidence="5" id="KW-0808">Transferase</keyword>
<dbReference type="Pfam" id="PF02378">
    <property type="entry name" value="PTS_EIIC"/>
    <property type="match status" value="1"/>
</dbReference>
<name>A0A2U2M4L9_9LACO</name>
<feature type="transmembrane region" description="Helical" evidence="17">
    <location>
        <begin position="304"/>
        <end position="331"/>
    </location>
</feature>
<feature type="transmembrane region" description="Helical" evidence="17">
    <location>
        <begin position="146"/>
        <end position="166"/>
    </location>
</feature>
<feature type="active site" description="Phosphocysteine intermediate; for EIIB activity" evidence="16">
    <location>
        <position position="27"/>
    </location>
</feature>
<evidence type="ECO:0000256" key="16">
    <source>
        <dbReference type="PROSITE-ProRule" id="PRU00421"/>
    </source>
</evidence>
<evidence type="ECO:0000256" key="1">
    <source>
        <dbReference type="ARBA" id="ARBA00004651"/>
    </source>
</evidence>
<feature type="transmembrane region" description="Helical" evidence="17">
    <location>
        <begin position="446"/>
        <end position="468"/>
    </location>
</feature>
<sequence>MEKYTNLAKDIVTNVGGKENIVSLKHCITRLRFKLKDESIANDDILNNMDGVVTVMKAGGQYQVVIGNHVTQVFDEVNQVLGITETADSNSSEEAGKKQGIFNAFIDVISGIFQPILVALSAAGVIKGFNTLFVSVHWYSQTSGTYNVLNAIGDSMFTFLPILLGLTAAKKFNLNQYVGLIIGASLCYPAIQLDTLSKAGKSLYTLFNGTLFQSEVYQTFLGVPLISMNYTSTVIPVILICYFASKIEKSLNKVIPDMVKFFFVPIITLLVSLTLGFLVIGPLATFGSNLVGSAILAVRNFSPLVAGALVAGFWQVLVVFGLHWGIIPIYFNNIVTNGFDNVMMPYYCTTFVTSAVLIAMLLKNKDKSFRKVAIPATISSLLGITEPAVYGVLIPKKKPLLISCIVSAIVGGFYGFFNLRKFAMGGMGFFELPGMIDPKTHSMNNVYIALIGIVLSFVLGFIATMIFWKEDPSKDKVVTSQNDDEKNVNVSQELIQTPLEGKVLPLSEVKDEVFSKGYIGKGLAIEPTKGEVISPVNGTITTFFPTGHAIGITSDSGVEILIHVGMDTVNLEGKYFTPLVKKGDKVTVGQKLLNFDLEGIKKEGYSIITPVVVTNSAQYKDVVTVSDNEKNLLSVLV</sequence>
<comment type="caution">
    <text evidence="21">The sequence shown here is derived from an EMBL/GenBank/DDBJ whole genome shotgun (WGS) entry which is preliminary data.</text>
</comment>
<feature type="transmembrane region" description="Helical" evidence="17">
    <location>
        <begin position="216"/>
        <end position="240"/>
    </location>
</feature>
<organism evidence="21 22">
    <name type="scientific">Ligilactobacillus salivarius</name>
    <dbReference type="NCBI Taxonomy" id="1624"/>
    <lineage>
        <taxon>Bacteria</taxon>
        <taxon>Bacillati</taxon>
        <taxon>Bacillota</taxon>
        <taxon>Bacilli</taxon>
        <taxon>Lactobacillales</taxon>
        <taxon>Lactobacillaceae</taxon>
        <taxon>Ligilactobacillus</taxon>
    </lineage>
</organism>
<dbReference type="AlphaFoldDB" id="A0A2U2M4L9"/>
<keyword evidence="7 17" id="KW-0812">Transmembrane</keyword>
<keyword evidence="9 17" id="KW-1133">Transmembrane helix</keyword>
<dbReference type="PROSITE" id="PS51098">
    <property type="entry name" value="PTS_EIIB_TYPE_1"/>
    <property type="match status" value="1"/>
</dbReference>
<evidence type="ECO:0000256" key="9">
    <source>
        <dbReference type="ARBA" id="ARBA00022989"/>
    </source>
</evidence>
<evidence type="ECO:0000259" key="19">
    <source>
        <dbReference type="PROSITE" id="PS51098"/>
    </source>
</evidence>
<dbReference type="InterPro" id="IPR011297">
    <property type="entry name" value="PTS_IIABC_b_glu"/>
</dbReference>
<evidence type="ECO:0000259" key="18">
    <source>
        <dbReference type="PROSITE" id="PS51093"/>
    </source>
</evidence>
<evidence type="ECO:0000256" key="2">
    <source>
        <dbReference type="ARBA" id="ARBA00022448"/>
    </source>
</evidence>
<dbReference type="GO" id="GO:0009401">
    <property type="term" value="P:phosphoenolpyruvate-dependent sugar phosphotransferase system"/>
    <property type="evidence" value="ECO:0007669"/>
    <property type="project" value="UniProtKB-KW"/>
</dbReference>
<evidence type="ECO:0000256" key="10">
    <source>
        <dbReference type="ARBA" id="ARBA00023136"/>
    </source>
</evidence>
<comment type="function">
    <text evidence="12">The phosphoenolpyruvate-dependent sugar phosphotransferase system (sugar PTS), a major carbohydrate active transport system, catalyzes the phosphorylation of incoming sugar substrates concomitantly with their translocation across the cell membrane. This system is involved in sucrose transport.</text>
</comment>
<keyword evidence="3" id="KW-1003">Cell membrane</keyword>
<evidence type="ECO:0000256" key="5">
    <source>
        <dbReference type="ARBA" id="ARBA00022679"/>
    </source>
</evidence>
<dbReference type="InterPro" id="IPR013013">
    <property type="entry name" value="PTS_EIIC_1"/>
</dbReference>
<evidence type="ECO:0000256" key="11">
    <source>
        <dbReference type="ARBA" id="ARBA00044053"/>
    </source>
</evidence>
<dbReference type="EC" id="2.7.1.211" evidence="11"/>
<dbReference type="InterPro" id="IPR011055">
    <property type="entry name" value="Dup_hybrid_motif"/>
</dbReference>
<keyword evidence="4" id="KW-0762">Sugar transport</keyword>
<dbReference type="GO" id="GO:0005886">
    <property type="term" value="C:plasma membrane"/>
    <property type="evidence" value="ECO:0007669"/>
    <property type="project" value="UniProtKB-SubCell"/>
</dbReference>
<evidence type="ECO:0000256" key="8">
    <source>
        <dbReference type="ARBA" id="ARBA00022777"/>
    </source>
</evidence>
<accession>A0A2U2M4L9</accession>
<feature type="transmembrane region" description="Helical" evidence="17">
    <location>
        <begin position="343"/>
        <end position="362"/>
    </location>
</feature>
<dbReference type="EMBL" id="QFAS01000008">
    <property type="protein sequence ID" value="PWG51696.1"/>
    <property type="molecule type" value="Genomic_DNA"/>
</dbReference>
<dbReference type="PROSITE" id="PS51103">
    <property type="entry name" value="PTS_EIIC_TYPE_1"/>
    <property type="match status" value="1"/>
</dbReference>
<evidence type="ECO:0000313" key="21">
    <source>
        <dbReference type="EMBL" id="PWG51696.1"/>
    </source>
</evidence>
<dbReference type="Pfam" id="PF00358">
    <property type="entry name" value="PTS_EIIA_1"/>
    <property type="match status" value="1"/>
</dbReference>
<comment type="catalytic activity">
    <reaction evidence="13">
        <text>N(pros)-phospho-L-histidyl-[protein](out) + sucrose = sucrose 6(G)-phosphate(in) + L-histidyl-[protein]</text>
        <dbReference type="Rhea" id="RHEA:49236"/>
        <dbReference type="Rhea" id="RHEA-COMP:9745"/>
        <dbReference type="Rhea" id="RHEA-COMP:9746"/>
        <dbReference type="ChEBI" id="CHEBI:17992"/>
        <dbReference type="ChEBI" id="CHEBI:29979"/>
        <dbReference type="ChEBI" id="CHEBI:64837"/>
        <dbReference type="ChEBI" id="CHEBI:91002"/>
        <dbReference type="EC" id="2.7.1.211"/>
    </reaction>
</comment>
<dbReference type="PROSITE" id="PS00371">
    <property type="entry name" value="PTS_EIIA_TYPE_1_HIS"/>
    <property type="match status" value="1"/>
</dbReference>
<evidence type="ECO:0000256" key="17">
    <source>
        <dbReference type="SAM" id="Phobius"/>
    </source>
</evidence>
<protein>
    <recommendedName>
        <fullName evidence="14">PTS system sucrose-specific EIIBCA component</fullName>
        <ecNumber evidence="11">2.7.1.211</ecNumber>
    </recommendedName>
    <alternativeName>
        <fullName evidence="15">EIIBCA-Scr</fullName>
    </alternativeName>
</protein>
<dbReference type="Gene3D" id="2.70.70.10">
    <property type="entry name" value="Glucose Permease (Domain IIA)"/>
    <property type="match status" value="1"/>
</dbReference>
<comment type="subcellular location">
    <subcellularLocation>
        <location evidence="1">Cell membrane</location>
        <topology evidence="1">Multi-pass membrane protein</topology>
    </subcellularLocation>
</comment>
<dbReference type="CDD" id="cd00212">
    <property type="entry name" value="PTS_IIB_glc"/>
    <property type="match status" value="1"/>
</dbReference>
<gene>
    <name evidence="21" type="ORF">DB362_07765</name>
</gene>
<keyword evidence="10 17" id="KW-0472">Membrane</keyword>
<evidence type="ECO:0000256" key="7">
    <source>
        <dbReference type="ARBA" id="ARBA00022692"/>
    </source>
</evidence>
<dbReference type="PROSITE" id="PS51093">
    <property type="entry name" value="PTS_EIIA_TYPE_1"/>
    <property type="match status" value="1"/>
</dbReference>
<dbReference type="SUPFAM" id="SSF51261">
    <property type="entry name" value="Duplicated hybrid motif"/>
    <property type="match status" value="1"/>
</dbReference>
<dbReference type="GO" id="GO:0015771">
    <property type="term" value="P:trehalose transport"/>
    <property type="evidence" value="ECO:0007669"/>
    <property type="project" value="TreeGrafter"/>
</dbReference>
<feature type="transmembrane region" description="Helical" evidence="17">
    <location>
        <begin position="104"/>
        <end position="126"/>
    </location>
</feature>
<reference evidence="21 22" key="1">
    <citation type="submission" date="2018-05" db="EMBL/GenBank/DDBJ databases">
        <title>Lactobacillus salivarius genome sequencing and assembly.</title>
        <authorList>
            <person name="Audisio C."/>
            <person name="Albarracin L."/>
            <person name="Torres M.J."/>
            <person name="Hebert E.M."/>
            <person name="Saavedra L."/>
        </authorList>
    </citation>
    <scope>NUCLEOTIDE SEQUENCE [LARGE SCALE GENOMIC DNA]</scope>
    <source>
        <strain evidence="21 22">A3iob</strain>
    </source>
</reference>
<dbReference type="FunFam" id="2.70.70.10:FF:000001">
    <property type="entry name" value="PTS system glucose-specific IIA component"/>
    <property type="match status" value="1"/>
</dbReference>
<dbReference type="NCBIfam" id="TIGR01995">
    <property type="entry name" value="PTS-II-ABC-beta"/>
    <property type="match status" value="1"/>
</dbReference>
<dbReference type="NCBIfam" id="TIGR00830">
    <property type="entry name" value="PTBA"/>
    <property type="match status" value="1"/>
</dbReference>
<keyword evidence="2" id="KW-0813">Transport</keyword>
<dbReference type="InterPro" id="IPR036878">
    <property type="entry name" value="Glu_permease_IIB"/>
</dbReference>
<feature type="domain" description="PTS EIIA type-1" evidence="18">
    <location>
        <begin position="511"/>
        <end position="615"/>
    </location>
</feature>
<evidence type="ECO:0000313" key="22">
    <source>
        <dbReference type="Proteomes" id="UP000245607"/>
    </source>
</evidence>
<dbReference type="PANTHER" id="PTHR30175:SF1">
    <property type="entry name" value="PTS SYSTEM ARBUTIN-, CELLOBIOSE-, AND SALICIN-SPECIFIC EIIBC COMPONENT-RELATED"/>
    <property type="match status" value="1"/>
</dbReference>
<feature type="transmembrane region" description="Helical" evidence="17">
    <location>
        <begin position="261"/>
        <end position="284"/>
    </location>
</feature>
<evidence type="ECO:0000256" key="4">
    <source>
        <dbReference type="ARBA" id="ARBA00022597"/>
    </source>
</evidence>
<evidence type="ECO:0000256" key="12">
    <source>
        <dbReference type="ARBA" id="ARBA00045139"/>
    </source>
</evidence>
<feature type="domain" description="PTS EIIC type-1" evidence="20">
    <location>
        <begin position="107"/>
        <end position="479"/>
    </location>
</feature>
<dbReference type="PROSITE" id="PS01035">
    <property type="entry name" value="PTS_EIIB_TYPE_1_CYS"/>
    <property type="match status" value="1"/>
</dbReference>
<feature type="transmembrane region" description="Helical" evidence="17">
    <location>
        <begin position="400"/>
        <end position="417"/>
    </location>
</feature>
<dbReference type="RefSeq" id="WP_109242154.1">
    <property type="nucleotide sequence ID" value="NZ_QFAS01000008.1"/>
</dbReference>
<dbReference type="Gene3D" id="3.30.1360.60">
    <property type="entry name" value="Glucose permease domain IIB"/>
    <property type="match status" value="1"/>
</dbReference>
<dbReference type="InterPro" id="IPR001996">
    <property type="entry name" value="PTS_IIB_1"/>
</dbReference>
<dbReference type="InterPro" id="IPR003352">
    <property type="entry name" value="PTS_EIIC"/>
</dbReference>
<keyword evidence="8" id="KW-0418">Kinase</keyword>
<dbReference type="FunFam" id="3.30.1360.60:FF:000001">
    <property type="entry name" value="PTS system glucose-specific IIBC component PtsG"/>
    <property type="match status" value="1"/>
</dbReference>
<dbReference type="Pfam" id="PF00367">
    <property type="entry name" value="PTS_EIIB"/>
    <property type="match status" value="1"/>
</dbReference>
<evidence type="ECO:0000256" key="14">
    <source>
        <dbReference type="ARBA" id="ARBA00074554"/>
    </source>
</evidence>
<feature type="domain" description="PTS EIIB type-1" evidence="19">
    <location>
        <begin position="5"/>
        <end position="87"/>
    </location>
</feature>
<evidence type="ECO:0000259" key="20">
    <source>
        <dbReference type="PROSITE" id="PS51103"/>
    </source>
</evidence>
<dbReference type="PANTHER" id="PTHR30175">
    <property type="entry name" value="PHOSPHOTRANSFERASE SYSTEM TRANSPORT PROTEIN"/>
    <property type="match status" value="1"/>
</dbReference>
<dbReference type="GO" id="GO:0016301">
    <property type="term" value="F:kinase activity"/>
    <property type="evidence" value="ECO:0007669"/>
    <property type="project" value="UniProtKB-KW"/>
</dbReference>
<evidence type="ECO:0000256" key="15">
    <source>
        <dbReference type="ARBA" id="ARBA00081008"/>
    </source>
</evidence>
<dbReference type="GO" id="GO:0090589">
    <property type="term" value="F:protein-phosphocysteine-trehalose phosphotransferase system transporter activity"/>
    <property type="evidence" value="ECO:0007669"/>
    <property type="project" value="TreeGrafter"/>
</dbReference>
<dbReference type="InterPro" id="IPR050558">
    <property type="entry name" value="PTS_Sugar-Specific_Components"/>
</dbReference>
<keyword evidence="6" id="KW-0598">Phosphotransferase system</keyword>
<dbReference type="SUPFAM" id="SSF55604">
    <property type="entry name" value="Glucose permease domain IIB"/>
    <property type="match status" value="1"/>
</dbReference>
<proteinExistence type="predicted"/>
<evidence type="ECO:0000256" key="3">
    <source>
        <dbReference type="ARBA" id="ARBA00022475"/>
    </source>
</evidence>
<dbReference type="InterPro" id="IPR018113">
    <property type="entry name" value="PTrfase_EIIB_Cys"/>
</dbReference>
<evidence type="ECO:0000256" key="13">
    <source>
        <dbReference type="ARBA" id="ARBA00048931"/>
    </source>
</evidence>
<dbReference type="GO" id="GO:0008982">
    <property type="term" value="F:protein-N(PI)-phosphohistidine-sugar phosphotransferase activity"/>
    <property type="evidence" value="ECO:0007669"/>
    <property type="project" value="InterPro"/>
</dbReference>